<reference evidence="2 3" key="1">
    <citation type="submission" date="2018-02" db="EMBL/GenBank/DDBJ databases">
        <authorList>
            <person name="Cohen D.B."/>
            <person name="Kent A.D."/>
        </authorList>
    </citation>
    <scope>NUCLEOTIDE SEQUENCE [LARGE SCALE GENOMIC DNA]</scope>
    <source>
        <strain evidence="2 3">CCAP 1448/3</strain>
    </source>
</reference>
<keyword evidence="3" id="KW-1185">Reference proteome</keyword>
<name>A0A2T1BXW2_9CYAN</name>
<feature type="chain" id="PRO_5015405301" evidence="1">
    <location>
        <begin position="29"/>
        <end position="166"/>
    </location>
</feature>
<accession>A0A2T1BXW2</accession>
<dbReference type="RefSeq" id="WP_106291342.1">
    <property type="nucleotide sequence ID" value="NZ_CAWNTC010000203.1"/>
</dbReference>
<dbReference type="InterPro" id="IPR025478">
    <property type="entry name" value="COP23"/>
</dbReference>
<keyword evidence="1" id="KW-0732">Signal</keyword>
<reference evidence="2 3" key="2">
    <citation type="submission" date="2018-03" db="EMBL/GenBank/DDBJ databases">
        <title>The ancient ancestry and fast evolution of plastids.</title>
        <authorList>
            <person name="Moore K.R."/>
            <person name="Magnabosco C."/>
            <person name="Momper L."/>
            <person name="Gold D.A."/>
            <person name="Bosak T."/>
            <person name="Fournier G.P."/>
        </authorList>
    </citation>
    <scope>NUCLEOTIDE SEQUENCE [LARGE SCALE GENOMIC DNA]</scope>
    <source>
        <strain evidence="2 3">CCAP 1448/3</strain>
    </source>
</reference>
<dbReference type="Proteomes" id="UP000238762">
    <property type="component" value="Unassembled WGS sequence"/>
</dbReference>
<evidence type="ECO:0000313" key="3">
    <source>
        <dbReference type="Proteomes" id="UP000238762"/>
    </source>
</evidence>
<sequence>MLRKSLSFLFGATVLTSLSATFATPSQAAEGVRFYCDNSGDVPTTVAYSYDTGYKTQVIRWVSDYFDYSGYDAYTRCSQVSRRFQSAYNEDRLDYVTAGVVNGQTVVCATYAGGSCNSRNLLFTLKPGSNAGETLQRIFDVRDLGASALEESSGRTYINFSQVLKK</sequence>
<comment type="caution">
    <text evidence="2">The sequence shown here is derived from an EMBL/GenBank/DDBJ whole genome shotgun (WGS) entry which is preliminary data.</text>
</comment>
<organism evidence="2 3">
    <name type="scientific">Merismopedia glauca CCAP 1448/3</name>
    <dbReference type="NCBI Taxonomy" id="1296344"/>
    <lineage>
        <taxon>Bacteria</taxon>
        <taxon>Bacillati</taxon>
        <taxon>Cyanobacteriota</taxon>
        <taxon>Cyanophyceae</taxon>
        <taxon>Synechococcales</taxon>
        <taxon>Merismopediaceae</taxon>
        <taxon>Merismopedia</taxon>
    </lineage>
</organism>
<dbReference type="EMBL" id="PVWJ01000162">
    <property type="protein sequence ID" value="PSB00764.1"/>
    <property type="molecule type" value="Genomic_DNA"/>
</dbReference>
<dbReference type="OrthoDB" id="490444at2"/>
<protein>
    <submittedName>
        <fullName evidence="2">Uncharacterized protein</fullName>
    </submittedName>
</protein>
<dbReference type="Pfam" id="PF14218">
    <property type="entry name" value="COP23"/>
    <property type="match status" value="1"/>
</dbReference>
<evidence type="ECO:0000313" key="2">
    <source>
        <dbReference type="EMBL" id="PSB00764.1"/>
    </source>
</evidence>
<proteinExistence type="predicted"/>
<feature type="signal peptide" evidence="1">
    <location>
        <begin position="1"/>
        <end position="28"/>
    </location>
</feature>
<gene>
    <name evidence="2" type="ORF">C7B64_21785</name>
</gene>
<dbReference type="AlphaFoldDB" id="A0A2T1BXW2"/>
<evidence type="ECO:0000256" key="1">
    <source>
        <dbReference type="SAM" id="SignalP"/>
    </source>
</evidence>